<dbReference type="EMBL" id="CP009687">
    <property type="protein sequence ID" value="AKL95842.1"/>
    <property type="molecule type" value="Genomic_DNA"/>
</dbReference>
<reference evidence="1 2" key="1">
    <citation type="submission" date="2014-10" db="EMBL/GenBank/DDBJ databases">
        <title>Genome sequence of Clostridium aceticum DSM 1496.</title>
        <authorList>
            <person name="Poehlein A."/>
            <person name="Schiel-Bengelsdorf B."/>
            <person name="Gottschalk G."/>
            <person name="Duerre P."/>
            <person name="Daniel R."/>
        </authorList>
    </citation>
    <scope>NUCLEOTIDE SEQUENCE [LARGE SCALE GENOMIC DNA]</scope>
    <source>
        <strain evidence="1 2">DSM 1496</strain>
    </source>
</reference>
<gene>
    <name evidence="1" type="ORF">CACET_c23960</name>
</gene>
<dbReference type="Proteomes" id="UP000035704">
    <property type="component" value="Chromosome"/>
</dbReference>
<accession>A0A0D8I5E3</accession>
<dbReference type="PATRIC" id="fig|84022.5.peg.2683"/>
<dbReference type="STRING" id="84022.CACET_c23960"/>
<keyword evidence="2" id="KW-1185">Reference proteome</keyword>
<evidence type="ECO:0000313" key="2">
    <source>
        <dbReference type="Proteomes" id="UP000035704"/>
    </source>
</evidence>
<evidence type="ECO:0000313" key="1">
    <source>
        <dbReference type="EMBL" id="AKL95842.1"/>
    </source>
</evidence>
<dbReference type="RefSeq" id="WP_044826503.1">
    <property type="nucleotide sequence ID" value="NZ_CP009687.1"/>
</dbReference>
<proteinExistence type="predicted"/>
<name>A0A0D8I5E3_9CLOT</name>
<sequence length="336" mass="39274">MKSKLAKCIIFIFVTLLSFCSYNFFQSPKTVATFQSYSSPSHKIDKSLIELSKSDDASVRKEAEKNLIRTTLTVLGYEKWQEFIDYIDISIYTEEVLPSASEQLIVALDLSKDLAVIVVFDAVGNEYIFHSKIEGLVPVNKIEFLSNPSYDYKMMAIYQTLDERIGGSFFEEFLEIYLYDKDEFISTWKKPLYYEEIYKEVWIDPSAREDLWNKVIEETVIDFIQDHPLKINTFTTMEKHTTYSSAYPSTEKFALVHRDSYKNSYYWKDAFNTFILGEVSKEVFLSNVALLEDMENSRESLFNISNKNYKVVNSKGEVLYLPKSKFQSMFQSFLEK</sequence>
<dbReference type="OrthoDB" id="1950369at2"/>
<dbReference type="KEGG" id="cace:CACET_c23960"/>
<organism evidence="1 2">
    <name type="scientific">Clostridium aceticum</name>
    <dbReference type="NCBI Taxonomy" id="84022"/>
    <lineage>
        <taxon>Bacteria</taxon>
        <taxon>Bacillati</taxon>
        <taxon>Bacillota</taxon>
        <taxon>Clostridia</taxon>
        <taxon>Eubacteriales</taxon>
        <taxon>Clostridiaceae</taxon>
        <taxon>Clostridium</taxon>
    </lineage>
</organism>
<protein>
    <submittedName>
        <fullName evidence="1">Uncharacterized protein</fullName>
    </submittedName>
</protein>
<dbReference type="AlphaFoldDB" id="A0A0D8I5E3"/>